<reference evidence="1 2" key="1">
    <citation type="submission" date="2016-04" db="EMBL/GenBank/DDBJ databases">
        <title>Genome analyses suggest a sexual origin of heterokaryosis in a supposedly ancient asexual fungus.</title>
        <authorList>
            <person name="Ropars J."/>
            <person name="Sedzielewska K."/>
            <person name="Noel J."/>
            <person name="Charron P."/>
            <person name="Farinelli L."/>
            <person name="Marton T."/>
            <person name="Kruger M."/>
            <person name="Pelin A."/>
            <person name="Brachmann A."/>
            <person name="Corradi N."/>
        </authorList>
    </citation>
    <scope>NUCLEOTIDE SEQUENCE [LARGE SCALE GENOMIC DNA]</scope>
    <source>
        <strain evidence="1 2">C2</strain>
    </source>
</reference>
<organism evidence="1 2">
    <name type="scientific">Rhizophagus irregularis</name>
    <dbReference type="NCBI Taxonomy" id="588596"/>
    <lineage>
        <taxon>Eukaryota</taxon>
        <taxon>Fungi</taxon>
        <taxon>Fungi incertae sedis</taxon>
        <taxon>Mucoromycota</taxon>
        <taxon>Glomeromycotina</taxon>
        <taxon>Glomeromycetes</taxon>
        <taxon>Glomerales</taxon>
        <taxon>Glomeraceae</taxon>
        <taxon>Rhizophagus</taxon>
    </lineage>
</organism>
<comment type="caution">
    <text evidence="1">The sequence shown here is derived from an EMBL/GenBank/DDBJ whole genome shotgun (WGS) entry which is preliminary data.</text>
</comment>
<reference evidence="1 2" key="2">
    <citation type="submission" date="2017-10" db="EMBL/GenBank/DDBJ databases">
        <title>Extensive intraspecific genome diversity in a model arbuscular mycorrhizal fungus.</title>
        <authorList>
            <person name="Chen E.C.H."/>
            <person name="Morin E."/>
            <person name="Baudet D."/>
            <person name="Noel J."/>
            <person name="Ndikumana S."/>
            <person name="Charron P."/>
            <person name="St-Onge C."/>
            <person name="Giorgi J."/>
            <person name="Grigoriev I.V."/>
            <person name="Roux C."/>
            <person name="Martin F.M."/>
            <person name="Corradi N."/>
        </authorList>
    </citation>
    <scope>NUCLEOTIDE SEQUENCE [LARGE SCALE GENOMIC DNA]</scope>
    <source>
        <strain evidence="1 2">C2</strain>
    </source>
</reference>
<dbReference type="EMBL" id="LLXL01001154">
    <property type="protein sequence ID" value="PKK66039.1"/>
    <property type="molecule type" value="Genomic_DNA"/>
</dbReference>
<accession>A0A2N1MWQ2</accession>
<dbReference type="VEuPathDB" id="FungiDB:RhiirFUN_000313"/>
<sequence length="248" mass="28597">MGTSGLTIVRERKAKRGNKTSALGGPSESQYFYEYYVCIYQWYDGYVEKFGLGTWLVDFLCKFKDNLKNNPASYLNTGSLGAKLIKEFMTSIPIERIIPIVSLKELFTMAPNYTYIITTTLDSKFDNSIMLSVLYYDKIILTAKPEKFLGKYEYYYRQIDNLDKKSLTEIDYGDEVVNEGYFSEDQLFNKFLNDIPLTIMINGKTITGSKSSLSKDGFSRNFWFTPQCLWDTNFGPGMVTICELKFQI</sequence>
<dbReference type="Proteomes" id="UP000233469">
    <property type="component" value="Unassembled WGS sequence"/>
</dbReference>
<proteinExistence type="predicted"/>
<dbReference type="VEuPathDB" id="FungiDB:FUN_020842"/>
<dbReference type="VEuPathDB" id="FungiDB:RhiirA1_455101"/>
<protein>
    <submittedName>
        <fullName evidence="1">Uncharacterized protein</fullName>
    </submittedName>
</protein>
<gene>
    <name evidence="1" type="ORF">RhiirC2_868523</name>
</gene>
<name>A0A2N1MWQ2_9GLOM</name>
<evidence type="ECO:0000313" key="1">
    <source>
        <dbReference type="EMBL" id="PKK66039.1"/>
    </source>
</evidence>
<dbReference type="AlphaFoldDB" id="A0A2N1MWQ2"/>
<evidence type="ECO:0000313" key="2">
    <source>
        <dbReference type="Proteomes" id="UP000233469"/>
    </source>
</evidence>